<dbReference type="Gene3D" id="3.30.1240.10">
    <property type="match status" value="1"/>
</dbReference>
<protein>
    <submittedName>
        <fullName evidence="1">HAD family hydrolase</fullName>
        <ecNumber evidence="1">3.1.3.-</ecNumber>
    </submittedName>
</protein>
<dbReference type="InterPro" id="IPR023214">
    <property type="entry name" value="HAD_sf"/>
</dbReference>
<dbReference type="GO" id="GO:0016787">
    <property type="term" value="F:hydrolase activity"/>
    <property type="evidence" value="ECO:0007669"/>
    <property type="project" value="UniProtKB-KW"/>
</dbReference>
<dbReference type="SUPFAM" id="SSF56784">
    <property type="entry name" value="HAD-like"/>
    <property type="match status" value="1"/>
</dbReference>
<organism evidence="1 2">
    <name type="scientific">Streptomyces polyrhachis</name>
    <dbReference type="NCBI Taxonomy" id="1282885"/>
    <lineage>
        <taxon>Bacteria</taxon>
        <taxon>Bacillati</taxon>
        <taxon>Actinomycetota</taxon>
        <taxon>Actinomycetes</taxon>
        <taxon>Kitasatosporales</taxon>
        <taxon>Streptomycetaceae</taxon>
        <taxon>Streptomyces</taxon>
    </lineage>
</organism>
<keyword evidence="1" id="KW-0378">Hydrolase</keyword>
<dbReference type="Pfam" id="PF08282">
    <property type="entry name" value="Hydrolase_3"/>
    <property type="match status" value="1"/>
</dbReference>
<dbReference type="NCBIfam" id="TIGR01484">
    <property type="entry name" value="HAD-SF-IIB"/>
    <property type="match status" value="1"/>
</dbReference>
<reference evidence="2" key="1">
    <citation type="journal article" date="2019" name="Int. J. Syst. Evol. Microbiol.">
        <title>The Global Catalogue of Microorganisms (GCM) 10K type strain sequencing project: providing services to taxonomists for standard genome sequencing and annotation.</title>
        <authorList>
            <consortium name="The Broad Institute Genomics Platform"/>
            <consortium name="The Broad Institute Genome Sequencing Center for Infectious Disease"/>
            <person name="Wu L."/>
            <person name="Ma J."/>
        </authorList>
    </citation>
    <scope>NUCLEOTIDE SEQUENCE [LARGE SCALE GENOMIC DNA]</scope>
    <source>
        <strain evidence="2">CGMCC 1.13681</strain>
    </source>
</reference>
<dbReference type="Gene3D" id="3.40.50.1000">
    <property type="entry name" value="HAD superfamily/HAD-like"/>
    <property type="match status" value="1"/>
</dbReference>
<sequence>MPPAPRPFPYRLIATDLDGTLLREDGTVSARTRAALAAAVSRGAVHLVVTGRGAPGTRGVLEALGYRGLAVCGQGAQLYHAGEDRILTSVTLDRRSALAAVEKAEAELGPLALAASVDGLDGGFLAGPGFVAQGSPLVLEHASREELFARPLTKLHVQHPTLGDDELTAAVRAQVGALVDVVLAGPGMVELLPPGLTKAVGLSLAARRLGVARGDAIAFGDMPNDVPMLRWAAHGVAMGNAHPELAAVADEATASNEADGIALVLERLLAG</sequence>
<dbReference type="EMBL" id="JBHSZO010000008">
    <property type="protein sequence ID" value="MFC7218009.1"/>
    <property type="molecule type" value="Genomic_DNA"/>
</dbReference>
<gene>
    <name evidence="1" type="ORF">ACFQLX_07490</name>
</gene>
<accession>A0ABW2GG64</accession>
<evidence type="ECO:0000313" key="1">
    <source>
        <dbReference type="EMBL" id="MFC7218009.1"/>
    </source>
</evidence>
<dbReference type="InterPro" id="IPR006379">
    <property type="entry name" value="HAD-SF_hydro_IIB"/>
</dbReference>
<proteinExistence type="predicted"/>
<name>A0ABW2GG64_9ACTN</name>
<dbReference type="RefSeq" id="WP_386413263.1">
    <property type="nucleotide sequence ID" value="NZ_JBHSZO010000008.1"/>
</dbReference>
<dbReference type="EC" id="3.1.3.-" evidence="1"/>
<dbReference type="PANTHER" id="PTHR10000:SF8">
    <property type="entry name" value="HAD SUPERFAMILY HYDROLASE-LIKE, TYPE 3"/>
    <property type="match status" value="1"/>
</dbReference>
<dbReference type="InterPro" id="IPR036412">
    <property type="entry name" value="HAD-like_sf"/>
</dbReference>
<dbReference type="PANTHER" id="PTHR10000">
    <property type="entry name" value="PHOSPHOSERINE PHOSPHATASE"/>
    <property type="match status" value="1"/>
</dbReference>
<keyword evidence="2" id="KW-1185">Reference proteome</keyword>
<evidence type="ECO:0000313" key="2">
    <source>
        <dbReference type="Proteomes" id="UP001596413"/>
    </source>
</evidence>
<dbReference type="Proteomes" id="UP001596413">
    <property type="component" value="Unassembled WGS sequence"/>
</dbReference>
<comment type="caution">
    <text evidence="1">The sequence shown here is derived from an EMBL/GenBank/DDBJ whole genome shotgun (WGS) entry which is preliminary data.</text>
</comment>